<dbReference type="InterPro" id="IPR006563">
    <property type="entry name" value="POX_dom"/>
</dbReference>
<dbReference type="InterPro" id="IPR001356">
    <property type="entry name" value="HD"/>
</dbReference>
<evidence type="ECO:0000256" key="7">
    <source>
        <dbReference type="ARBA" id="ARBA00023242"/>
    </source>
</evidence>
<dbReference type="InterPro" id="IPR009057">
    <property type="entry name" value="Homeodomain-like_sf"/>
</dbReference>
<keyword evidence="5 8" id="KW-0371">Homeobox</keyword>
<keyword evidence="6" id="KW-0804">Transcription</keyword>
<evidence type="ECO:0000256" key="6">
    <source>
        <dbReference type="ARBA" id="ARBA00023163"/>
    </source>
</evidence>
<dbReference type="SMART" id="SM00574">
    <property type="entry name" value="POX"/>
    <property type="match status" value="1"/>
</dbReference>
<dbReference type="Gene3D" id="1.10.10.60">
    <property type="entry name" value="Homeodomain-like"/>
    <property type="match status" value="1"/>
</dbReference>
<keyword evidence="7 8" id="KW-0539">Nucleus</keyword>
<name>A0A7N0U6X6_KALFE</name>
<dbReference type="Pfam" id="PF05920">
    <property type="entry name" value="Homeobox_KN"/>
    <property type="match status" value="1"/>
</dbReference>
<evidence type="ECO:0000256" key="9">
    <source>
        <dbReference type="SAM" id="MobiDB-lite"/>
    </source>
</evidence>
<dbReference type="FunFam" id="1.10.10.60:FF:000117">
    <property type="entry name" value="BEL1-like homeodomain protein 9"/>
    <property type="match status" value="1"/>
</dbReference>
<reference evidence="11" key="1">
    <citation type="submission" date="2021-01" db="UniProtKB">
        <authorList>
            <consortium name="EnsemblPlants"/>
        </authorList>
    </citation>
    <scope>IDENTIFICATION</scope>
</reference>
<dbReference type="CDD" id="cd00086">
    <property type="entry name" value="homeodomain"/>
    <property type="match status" value="1"/>
</dbReference>
<keyword evidence="4 8" id="KW-0238">DNA-binding</keyword>
<evidence type="ECO:0000256" key="5">
    <source>
        <dbReference type="ARBA" id="ARBA00023155"/>
    </source>
</evidence>
<accession>A0A7N0U6X6</accession>
<protein>
    <recommendedName>
        <fullName evidence="10">Homeobox domain-containing protein</fullName>
    </recommendedName>
</protein>
<dbReference type="EnsemblPlants" id="Kaladp0056s0082.1.v1.1">
    <property type="protein sequence ID" value="Kaladp0056s0082.1.v1.1"/>
    <property type="gene ID" value="Kaladp0056s0082.v1.1"/>
</dbReference>
<keyword evidence="3" id="KW-0805">Transcription regulation</keyword>
<dbReference type="Proteomes" id="UP000594263">
    <property type="component" value="Unplaced"/>
</dbReference>
<dbReference type="PROSITE" id="PS50071">
    <property type="entry name" value="HOMEOBOX_2"/>
    <property type="match status" value="1"/>
</dbReference>
<evidence type="ECO:0000256" key="2">
    <source>
        <dbReference type="ARBA" id="ARBA00006454"/>
    </source>
</evidence>
<feature type="region of interest" description="Disordered" evidence="9">
    <location>
        <begin position="104"/>
        <end position="124"/>
    </location>
</feature>
<dbReference type="GO" id="GO:0005634">
    <property type="term" value="C:nucleus"/>
    <property type="evidence" value="ECO:0007669"/>
    <property type="project" value="UniProtKB-SubCell"/>
</dbReference>
<dbReference type="Gramene" id="Kaladp0056s0082.1.v1.1">
    <property type="protein sequence ID" value="Kaladp0056s0082.1.v1.1"/>
    <property type="gene ID" value="Kaladp0056s0082.v1.1"/>
</dbReference>
<keyword evidence="12" id="KW-1185">Reference proteome</keyword>
<dbReference type="PANTHER" id="PTHR11850">
    <property type="entry name" value="HOMEOBOX PROTEIN TRANSCRIPTION FACTORS"/>
    <property type="match status" value="1"/>
</dbReference>
<dbReference type="GO" id="GO:0006355">
    <property type="term" value="P:regulation of DNA-templated transcription"/>
    <property type="evidence" value="ECO:0007669"/>
    <property type="project" value="InterPro"/>
</dbReference>
<dbReference type="AlphaFoldDB" id="A0A7N0U6X6"/>
<dbReference type="GO" id="GO:0003677">
    <property type="term" value="F:DNA binding"/>
    <property type="evidence" value="ECO:0007669"/>
    <property type="project" value="UniProtKB-UniRule"/>
</dbReference>
<feature type="domain" description="Homeobox" evidence="10">
    <location>
        <begin position="579"/>
        <end position="642"/>
    </location>
</feature>
<evidence type="ECO:0000256" key="1">
    <source>
        <dbReference type="ARBA" id="ARBA00004123"/>
    </source>
</evidence>
<dbReference type="SUPFAM" id="SSF46689">
    <property type="entry name" value="Homeodomain-like"/>
    <property type="match status" value="1"/>
</dbReference>
<dbReference type="Pfam" id="PF07526">
    <property type="entry name" value="POX"/>
    <property type="match status" value="1"/>
</dbReference>
<evidence type="ECO:0000259" key="10">
    <source>
        <dbReference type="PROSITE" id="PS50071"/>
    </source>
</evidence>
<feature type="DNA-binding region" description="Homeobox" evidence="8">
    <location>
        <begin position="581"/>
        <end position="643"/>
    </location>
</feature>
<feature type="compositionally biased region" description="Polar residues" evidence="9">
    <location>
        <begin position="104"/>
        <end position="120"/>
    </location>
</feature>
<evidence type="ECO:0000313" key="12">
    <source>
        <dbReference type="Proteomes" id="UP000594263"/>
    </source>
</evidence>
<evidence type="ECO:0000256" key="3">
    <source>
        <dbReference type="ARBA" id="ARBA00023015"/>
    </source>
</evidence>
<dbReference type="InterPro" id="IPR050224">
    <property type="entry name" value="TALE_homeobox"/>
</dbReference>
<proteinExistence type="inferred from homology"/>
<dbReference type="SMART" id="SM00389">
    <property type="entry name" value="HOX"/>
    <property type="match status" value="1"/>
</dbReference>
<organism evidence="11 12">
    <name type="scientific">Kalanchoe fedtschenkoi</name>
    <name type="common">Lavender scallops</name>
    <name type="synonym">South American air plant</name>
    <dbReference type="NCBI Taxonomy" id="63787"/>
    <lineage>
        <taxon>Eukaryota</taxon>
        <taxon>Viridiplantae</taxon>
        <taxon>Streptophyta</taxon>
        <taxon>Embryophyta</taxon>
        <taxon>Tracheophyta</taxon>
        <taxon>Spermatophyta</taxon>
        <taxon>Magnoliopsida</taxon>
        <taxon>eudicotyledons</taxon>
        <taxon>Gunneridae</taxon>
        <taxon>Pentapetalae</taxon>
        <taxon>Saxifragales</taxon>
        <taxon>Crassulaceae</taxon>
        <taxon>Kalanchoe</taxon>
    </lineage>
</organism>
<evidence type="ECO:0000313" key="11">
    <source>
        <dbReference type="EnsemblPlants" id="Kaladp0056s0082.1.v1.1"/>
    </source>
</evidence>
<dbReference type="InterPro" id="IPR008422">
    <property type="entry name" value="KN_HD"/>
</dbReference>
<sequence>MDSTMNNFISDQLHVAQQSRREKLRVQHCSPSRSGHRVDDYTSSMEVVNHVFDPAPIQVGEDNVRNAGDLVCHHPTRISSELLLDFSGNICHNVRLSGAEEQASSFAGNSSGNPVSSNADGSLKPRRENYLEHCGVWKSVGPNSNSGNWNMDYLGRYRKNTSVGLASDLSALGMRAKHNTTTGHRQNQMNFDPQLSYQSALSDEVTTAVVGLQPNNGVRGSTAFVSWGSYGGDHEHVRAVPHVYHQLDGDRLLGGSTWNGEMSFPHSRIDPMVVDSHSQGLSLSLCSNPAASMINGSQFGDAHIIPQSIPLSTVANISCEDSKPLSPTNLVRPASVGQGSSLQEPVGASANYHRQTGPLGPFTGYAAILKSSRFLKPAQQLLDEYCGVIGKLASGSTGVASDRNTNQAGDLATAVNSIESEVGTSGDILGVSTSRHLDSNEIIKGPTSSPGPEEAQRPNYQLKKAKLLHMLEEVSRRYKLYYQQMQMVVSAFESVAGLTAAAPYISSALNSVSRHFTHLKNAISDQLRHIKTFLGEDFALPGIIRNKEDLNAKRFKYTDHGFQRLKSGGSNMGLLEPQQHIWRPQRGLPERAVSVLRAWLFEHFLHPYPTDTDKHMLATQTGLTRSQVSNWFINARVRLWKPMVEEIHMLETKGLAEMDSHTVADDNVSTNGADPHLKADHSLSKMVGKTSVPGNLECSKMGSLSEMGDYQAAKQWNQENQSRVVNGDMTSMGEGMMSISGYHQTGLEMGGMGSVSLTLGLRQSADQMYRLEDGQRQPTTFFQQQRDRMRQHLGGHTVHEYAG</sequence>
<evidence type="ECO:0000256" key="8">
    <source>
        <dbReference type="PROSITE-ProRule" id="PRU00108"/>
    </source>
</evidence>
<comment type="subcellular location">
    <subcellularLocation>
        <location evidence="1 8">Nucleus</location>
    </subcellularLocation>
</comment>
<evidence type="ECO:0000256" key="4">
    <source>
        <dbReference type="ARBA" id="ARBA00023125"/>
    </source>
</evidence>
<comment type="similarity">
    <text evidence="2">Belongs to the TALE/BELL homeobox family.</text>
</comment>